<name>A0ABT5EJ82_9BACT</name>
<feature type="chain" id="PRO_5045447569" evidence="5">
    <location>
        <begin position="23"/>
        <end position="447"/>
    </location>
</feature>
<reference evidence="7 8" key="1">
    <citation type="submission" date="2022-11" db="EMBL/GenBank/DDBJ databases">
        <title>Minimal conservation of predation-associated metabolite biosynthetic gene clusters underscores biosynthetic potential of Myxococcota including descriptions for ten novel species: Archangium lansinium sp. nov., Myxococcus landrumus sp. nov., Nannocystis bai.</title>
        <authorList>
            <person name="Ahearne A."/>
            <person name="Stevens C."/>
            <person name="Dowd S."/>
        </authorList>
    </citation>
    <scope>NUCLEOTIDE SEQUENCE [LARGE SCALE GENOMIC DNA]</scope>
    <source>
        <strain evidence="7 8">RJM3</strain>
    </source>
</reference>
<keyword evidence="2 3" id="KW-0326">Glycosidase</keyword>
<dbReference type="EMBL" id="JAQNDO010000001">
    <property type="protein sequence ID" value="MDC0740801.1"/>
    <property type="molecule type" value="Genomic_DNA"/>
</dbReference>
<accession>A0ABT5EJ82</accession>
<dbReference type="InterPro" id="IPR001547">
    <property type="entry name" value="Glyco_hydro_5"/>
</dbReference>
<keyword evidence="5" id="KW-0732">Signal</keyword>
<dbReference type="Pfam" id="PF00150">
    <property type="entry name" value="Cellulase"/>
    <property type="match status" value="1"/>
</dbReference>
<feature type="domain" description="Glycoside hydrolase family 5" evidence="6">
    <location>
        <begin position="80"/>
        <end position="402"/>
    </location>
</feature>
<proteinExistence type="inferred from homology"/>
<keyword evidence="1 3" id="KW-0378">Hydrolase</keyword>
<evidence type="ECO:0000256" key="1">
    <source>
        <dbReference type="ARBA" id="ARBA00022801"/>
    </source>
</evidence>
<evidence type="ECO:0000256" key="2">
    <source>
        <dbReference type="ARBA" id="ARBA00023295"/>
    </source>
</evidence>
<comment type="similarity">
    <text evidence="3">Belongs to the glycosyl hydrolase 5 (cellulase A) family.</text>
</comment>
<dbReference type="RefSeq" id="WP_271916007.1">
    <property type="nucleotide sequence ID" value="NZ_JAQNDO010000001.1"/>
</dbReference>
<keyword evidence="8" id="KW-1185">Reference proteome</keyword>
<dbReference type="InterPro" id="IPR017853">
    <property type="entry name" value="GH"/>
</dbReference>
<dbReference type="PANTHER" id="PTHR31263:SF0">
    <property type="entry name" value="CELLULASE FAMILY PROTEIN (AFU_ORTHOLOGUE AFUA_5G14560)"/>
    <property type="match status" value="1"/>
</dbReference>
<evidence type="ECO:0000313" key="7">
    <source>
        <dbReference type="EMBL" id="MDC0740801.1"/>
    </source>
</evidence>
<dbReference type="GO" id="GO:0016787">
    <property type="term" value="F:hydrolase activity"/>
    <property type="evidence" value="ECO:0007669"/>
    <property type="project" value="UniProtKB-KW"/>
</dbReference>
<organism evidence="7 8">
    <name type="scientific">Polyangium mundeleinium</name>
    <dbReference type="NCBI Taxonomy" id="2995306"/>
    <lineage>
        <taxon>Bacteria</taxon>
        <taxon>Pseudomonadati</taxon>
        <taxon>Myxococcota</taxon>
        <taxon>Polyangia</taxon>
        <taxon>Polyangiales</taxon>
        <taxon>Polyangiaceae</taxon>
        <taxon>Polyangium</taxon>
    </lineage>
</organism>
<evidence type="ECO:0000259" key="6">
    <source>
        <dbReference type="Pfam" id="PF00150"/>
    </source>
</evidence>
<comment type="caution">
    <text evidence="7">The sequence shown here is derived from an EMBL/GenBank/DDBJ whole genome shotgun (WGS) entry which is preliminary data.</text>
</comment>
<gene>
    <name evidence="7" type="ORF">POL67_05550</name>
</gene>
<feature type="compositionally biased region" description="Gly residues" evidence="4">
    <location>
        <begin position="30"/>
        <end position="61"/>
    </location>
</feature>
<evidence type="ECO:0000313" key="8">
    <source>
        <dbReference type="Proteomes" id="UP001221411"/>
    </source>
</evidence>
<dbReference type="Gene3D" id="3.20.20.80">
    <property type="entry name" value="Glycosidases"/>
    <property type="match status" value="1"/>
</dbReference>
<feature type="region of interest" description="Disordered" evidence="4">
    <location>
        <begin position="25"/>
        <end position="66"/>
    </location>
</feature>
<dbReference type="PANTHER" id="PTHR31263">
    <property type="entry name" value="CELLULASE FAMILY PROTEIN (AFU_ORTHOLOGUE AFUA_5G14560)"/>
    <property type="match status" value="1"/>
</dbReference>
<dbReference type="Proteomes" id="UP001221411">
    <property type="component" value="Unassembled WGS sequence"/>
</dbReference>
<sequence length="447" mass="46750">MSSEWLCAVLGGLLLATAAGCAAGHAGQDPSGGGSDNAGGAGGAGGGGHGGGGSGGGGGSPGHALPPLPLHTEGRWILDASGERFKFAAVNWYGAEEMDYVPAGLEIAELGAIAARIRALGFNAVRLPWSNEMVDLNPVVADKVVSANPKLKGKTALEVFDAVIDALAHEGLVVILDNHVSEADWCCSDTDQNGLWYTSKYPEATWLKHWEALAKRYAAQPAVVAADLRNEPRPVLEAGCQACTQCPCGSCGCVTPVWGGGDPATDWHGAATRGGNTVLKENPNLLIVVEGLNYGSDLGGPYTLPVTLDVPGRVVYSAHDYAWFHTGLSDYQQLKTELGNKWGYILTQGQPFTAPVLVGEFGTCHSGATCVSDATGQGFWFSAFRTYLSEADIDWAYWAVNGTQARGTGRVFGAEETYGILDTKWEAPASEPLLSSLQALQAVTQKP</sequence>
<evidence type="ECO:0000256" key="3">
    <source>
        <dbReference type="RuleBase" id="RU361153"/>
    </source>
</evidence>
<protein>
    <submittedName>
        <fullName evidence="7">Glycoside hydrolase family 5 protein</fullName>
    </submittedName>
</protein>
<evidence type="ECO:0000256" key="5">
    <source>
        <dbReference type="SAM" id="SignalP"/>
    </source>
</evidence>
<feature type="signal peptide" evidence="5">
    <location>
        <begin position="1"/>
        <end position="22"/>
    </location>
</feature>
<evidence type="ECO:0000256" key="4">
    <source>
        <dbReference type="SAM" id="MobiDB-lite"/>
    </source>
</evidence>
<dbReference type="SUPFAM" id="SSF51445">
    <property type="entry name" value="(Trans)glycosidases"/>
    <property type="match status" value="1"/>
</dbReference>